<keyword evidence="11 18" id="KW-0249">Electron transport</keyword>
<dbReference type="InterPro" id="IPR050175">
    <property type="entry name" value="Complex_I_Subunit_2"/>
</dbReference>
<dbReference type="InterPro" id="IPR003917">
    <property type="entry name" value="NADH_UbQ_OxRdtase_chain2"/>
</dbReference>
<gene>
    <name evidence="20" type="primary">nad2</name>
</gene>
<feature type="domain" description="NADH:quinone oxidoreductase/Mrp antiporter transmembrane" evidence="19">
    <location>
        <begin position="24"/>
        <end position="286"/>
    </location>
</feature>
<dbReference type="AlphaFoldDB" id="A0A8K1ZAD3"/>
<dbReference type="PANTHER" id="PTHR46552">
    <property type="entry name" value="NADH-UBIQUINONE OXIDOREDUCTASE CHAIN 2"/>
    <property type="match status" value="1"/>
</dbReference>
<keyword evidence="16 18" id="KW-0472">Membrane</keyword>
<feature type="transmembrane region" description="Helical" evidence="18">
    <location>
        <begin position="93"/>
        <end position="115"/>
    </location>
</feature>
<feature type="transmembrane region" description="Helical" evidence="18">
    <location>
        <begin position="174"/>
        <end position="193"/>
    </location>
</feature>
<organism evidence="20">
    <name type="scientific">Protochauliodes humeralis</name>
    <dbReference type="NCBI Taxonomy" id="2900188"/>
    <lineage>
        <taxon>Eukaryota</taxon>
        <taxon>Metazoa</taxon>
        <taxon>Ecdysozoa</taxon>
        <taxon>Arthropoda</taxon>
        <taxon>Hexapoda</taxon>
        <taxon>Insecta</taxon>
        <taxon>Pterygota</taxon>
        <taxon>Neoptera</taxon>
        <taxon>Endopterygota</taxon>
        <taxon>Megaloptera</taxon>
        <taxon>Corydalidae</taxon>
        <taxon>Chauliodinae</taxon>
        <taxon>Protochauliodes</taxon>
    </lineage>
</organism>
<feature type="transmembrane region" description="Helical" evidence="18">
    <location>
        <begin position="199"/>
        <end position="223"/>
    </location>
</feature>
<keyword evidence="6" id="KW-0813">Transport</keyword>
<keyword evidence="8 18" id="KW-0812">Transmembrane</keyword>
<evidence type="ECO:0000256" key="5">
    <source>
        <dbReference type="ARBA" id="ARBA00021008"/>
    </source>
</evidence>
<accession>A0A8K1ZAD3</accession>
<evidence type="ECO:0000256" key="6">
    <source>
        <dbReference type="ARBA" id="ARBA00022448"/>
    </source>
</evidence>
<sequence>MNMNFSKIIFIFCLMAGTLISISSNSWFGAWMGLEINLLSFIPLMINLTNLLSNESALKYFLVQALASSMLLFAIILSSIYSKDLLMLKINDWSNNLINISLFIKMGAAPFHFWFPSVMESLDWFNGFILMTWQKIAPLMLISYNISSNLMLFIIISSALIGALGGLNQTNLRTLLAFSSINHLSWILTSMLISENLWITYFMFYSFVTYIMVYFCKYFNLFYLNQLFPLFNSNFLIKFFLMINLLSLGGLPPFLGFMPKLFVIQFLSMNKMFFIIFILVMTSLITLFFYLRICFSTFLLMYPSLKWNKIYIWNNFSLILFFSSMSLLGLSSISLFYSLI</sequence>
<evidence type="ECO:0000256" key="10">
    <source>
        <dbReference type="ARBA" id="ARBA00022967"/>
    </source>
</evidence>
<keyword evidence="7 18" id="KW-0679">Respiratory chain</keyword>
<evidence type="ECO:0000256" key="2">
    <source>
        <dbReference type="ARBA" id="ARBA00004448"/>
    </source>
</evidence>
<evidence type="ECO:0000256" key="14">
    <source>
        <dbReference type="ARBA" id="ARBA00023075"/>
    </source>
</evidence>
<evidence type="ECO:0000256" key="9">
    <source>
        <dbReference type="ARBA" id="ARBA00022792"/>
    </source>
</evidence>
<evidence type="ECO:0000256" key="16">
    <source>
        <dbReference type="ARBA" id="ARBA00023136"/>
    </source>
</evidence>
<comment type="function">
    <text evidence="1">Core subunit of the mitochondrial membrane respiratory chain NADH dehydrogenase (Complex I) that is believed to belong to the minimal assembly required for catalysis. Complex I functions in the transfer of electrons from NADH to the respiratory chain. The immediate electron acceptor for the enzyme is believed to be ubiquinone.</text>
</comment>
<proteinExistence type="inferred from homology"/>
<feature type="transmembrane region" description="Helical" evidence="18">
    <location>
        <begin position="5"/>
        <end position="22"/>
    </location>
</feature>
<name>A0A8K1ZAD3_9NEOP</name>
<evidence type="ECO:0000256" key="1">
    <source>
        <dbReference type="ARBA" id="ARBA00003257"/>
    </source>
</evidence>
<evidence type="ECO:0000313" key="20">
    <source>
        <dbReference type="EMBL" id="UFZ13424.1"/>
    </source>
</evidence>
<evidence type="ECO:0000256" key="11">
    <source>
        <dbReference type="ARBA" id="ARBA00022982"/>
    </source>
</evidence>
<comment type="subcellular location">
    <subcellularLocation>
        <location evidence="2 18">Mitochondrion inner membrane</location>
        <topology evidence="2 18">Multi-pass membrane protein</topology>
    </subcellularLocation>
</comment>
<evidence type="ECO:0000256" key="7">
    <source>
        <dbReference type="ARBA" id="ARBA00022660"/>
    </source>
</evidence>
<feature type="transmembrane region" description="Helical" evidence="18">
    <location>
        <begin position="235"/>
        <end position="252"/>
    </location>
</feature>
<dbReference type="GO" id="GO:0005743">
    <property type="term" value="C:mitochondrial inner membrane"/>
    <property type="evidence" value="ECO:0007669"/>
    <property type="project" value="UniProtKB-SubCell"/>
</dbReference>
<evidence type="ECO:0000256" key="18">
    <source>
        <dbReference type="RuleBase" id="RU003403"/>
    </source>
</evidence>
<evidence type="ECO:0000259" key="19">
    <source>
        <dbReference type="Pfam" id="PF00361"/>
    </source>
</evidence>
<feature type="transmembrane region" description="Helical" evidence="18">
    <location>
        <begin position="60"/>
        <end position="81"/>
    </location>
</feature>
<keyword evidence="14 18" id="KW-0830">Ubiquinone</keyword>
<keyword evidence="10 18" id="KW-1278">Translocase</keyword>
<evidence type="ECO:0000256" key="15">
    <source>
        <dbReference type="ARBA" id="ARBA00023128"/>
    </source>
</evidence>
<dbReference type="InterPro" id="IPR001750">
    <property type="entry name" value="ND/Mrp_TM"/>
</dbReference>
<dbReference type="Pfam" id="PF00361">
    <property type="entry name" value="Proton_antipo_M"/>
    <property type="match status" value="1"/>
</dbReference>
<dbReference type="EMBL" id="MW642313">
    <property type="protein sequence ID" value="UFZ13424.1"/>
    <property type="molecule type" value="Genomic_DNA"/>
</dbReference>
<feature type="transmembrane region" description="Helical" evidence="18">
    <location>
        <begin position="272"/>
        <end position="291"/>
    </location>
</feature>
<reference evidence="20" key="1">
    <citation type="journal article" date="2021" name="Cladistics">
        <title>Similar pattern, different paths: tracing the biogeographical history of Megaloptera (Insecta: Neuropterida) using mitochondrial phylogenomics.</title>
        <authorList>
            <person name="Jiang Y."/>
            <person name="Yue L."/>
            <person name="Yang F."/>
            <person name="Gillung J.P."/>
            <person name="Winterton S.L."/>
            <person name="Price B.W."/>
            <person name="Contreras-Ramos A."/>
            <person name="Hayashi F."/>
            <person name="Aspoeck U."/>
            <person name="Aspoeck H."/>
            <person name="Yeates D.K."/>
            <person name="Yang D."/>
            <person name="Liu X."/>
        </authorList>
    </citation>
    <scope>NUCLEOTIDE SEQUENCE</scope>
    <source>
        <strain evidence="20">YL202007</strain>
    </source>
</reference>
<feature type="transmembrane region" description="Helical" evidence="18">
    <location>
        <begin position="312"/>
        <end position="337"/>
    </location>
</feature>
<comment type="similarity">
    <text evidence="3 18">Belongs to the complex I subunit 2 family.</text>
</comment>
<evidence type="ECO:0000256" key="4">
    <source>
        <dbReference type="ARBA" id="ARBA00012944"/>
    </source>
</evidence>
<keyword evidence="12 18" id="KW-1133">Transmembrane helix</keyword>
<evidence type="ECO:0000256" key="8">
    <source>
        <dbReference type="ARBA" id="ARBA00022692"/>
    </source>
</evidence>
<geneLocation type="mitochondrion" evidence="20"/>
<comment type="catalytic activity">
    <reaction evidence="17 18">
        <text>a ubiquinone + NADH + 5 H(+)(in) = a ubiquinol + NAD(+) + 4 H(+)(out)</text>
        <dbReference type="Rhea" id="RHEA:29091"/>
        <dbReference type="Rhea" id="RHEA-COMP:9565"/>
        <dbReference type="Rhea" id="RHEA-COMP:9566"/>
        <dbReference type="ChEBI" id="CHEBI:15378"/>
        <dbReference type="ChEBI" id="CHEBI:16389"/>
        <dbReference type="ChEBI" id="CHEBI:17976"/>
        <dbReference type="ChEBI" id="CHEBI:57540"/>
        <dbReference type="ChEBI" id="CHEBI:57945"/>
        <dbReference type="EC" id="7.1.1.2"/>
    </reaction>
</comment>
<evidence type="ECO:0000256" key="13">
    <source>
        <dbReference type="ARBA" id="ARBA00023027"/>
    </source>
</evidence>
<evidence type="ECO:0000256" key="3">
    <source>
        <dbReference type="ARBA" id="ARBA00007012"/>
    </source>
</evidence>
<dbReference type="GO" id="GO:0008137">
    <property type="term" value="F:NADH dehydrogenase (ubiquinone) activity"/>
    <property type="evidence" value="ECO:0007669"/>
    <property type="project" value="UniProtKB-EC"/>
</dbReference>
<dbReference type="EC" id="7.1.1.2" evidence="4 18"/>
<evidence type="ECO:0000256" key="12">
    <source>
        <dbReference type="ARBA" id="ARBA00022989"/>
    </source>
</evidence>
<dbReference type="GO" id="GO:0006120">
    <property type="term" value="P:mitochondrial electron transport, NADH to ubiquinone"/>
    <property type="evidence" value="ECO:0007669"/>
    <property type="project" value="InterPro"/>
</dbReference>
<protein>
    <recommendedName>
        <fullName evidence="5 18">NADH-ubiquinone oxidoreductase chain 2</fullName>
        <ecNumber evidence="4 18">7.1.1.2</ecNumber>
    </recommendedName>
</protein>
<keyword evidence="15 18" id="KW-0496">Mitochondrion</keyword>
<dbReference type="PANTHER" id="PTHR46552:SF1">
    <property type="entry name" value="NADH-UBIQUINONE OXIDOREDUCTASE CHAIN 2"/>
    <property type="match status" value="1"/>
</dbReference>
<feature type="transmembrane region" description="Helical" evidence="18">
    <location>
        <begin position="150"/>
        <end position="167"/>
    </location>
</feature>
<comment type="function">
    <text evidence="18">Core subunit of the mitochondrial membrane respiratory chain NADH dehydrogenase (Complex I) which catalyzes electron transfer from NADH through the respiratory chain, using ubiquinone as an electron acceptor. Essential for the catalytic activity and assembly of complex I.</text>
</comment>
<keyword evidence="13 18" id="KW-0520">NAD</keyword>
<dbReference type="PRINTS" id="PR01436">
    <property type="entry name" value="NADHDHGNASE2"/>
</dbReference>
<evidence type="ECO:0000256" key="17">
    <source>
        <dbReference type="ARBA" id="ARBA00049551"/>
    </source>
</evidence>
<keyword evidence="9 18" id="KW-0999">Mitochondrion inner membrane</keyword>